<dbReference type="Proteomes" id="UP000237073">
    <property type="component" value="Unassembled WGS sequence"/>
</dbReference>
<evidence type="ECO:0000313" key="3">
    <source>
        <dbReference type="EMBL" id="POP41528.1"/>
    </source>
</evidence>
<keyword evidence="5" id="KW-1185">Reference proteome</keyword>
<protein>
    <submittedName>
        <fullName evidence="4">Uncharacterized protein</fullName>
    </submittedName>
</protein>
<dbReference type="AlphaFoldDB" id="A0A2P5GJI3"/>
<evidence type="ECO:0000256" key="2">
    <source>
        <dbReference type="SAM" id="Phobius"/>
    </source>
</evidence>
<evidence type="ECO:0000313" key="6">
    <source>
        <dbReference type="Proteomes" id="UP000247005"/>
    </source>
</evidence>
<keyword evidence="2" id="KW-0472">Membrane</keyword>
<keyword evidence="2" id="KW-0812">Transmembrane</keyword>
<gene>
    <name evidence="4" type="ORF">CHU32_22470</name>
    <name evidence="3" type="ORF">CHU33_22930</name>
</gene>
<feature type="transmembrane region" description="Helical" evidence="2">
    <location>
        <begin position="52"/>
        <end position="72"/>
    </location>
</feature>
<comment type="caution">
    <text evidence="4">The sequence shown here is derived from an EMBL/GenBank/DDBJ whole genome shotgun (WGS) entry which is preliminary data.</text>
</comment>
<sequence length="73" mass="8384">MMNHEEKAQFTEYGESPVVKGHSQESAEWKNLTLSFRSLTGPYREARSITPLVRFLIHIVSGLPAITFLTMFR</sequence>
<dbReference type="EMBL" id="PQGE01000026">
    <property type="protein sequence ID" value="POP41528.1"/>
    <property type="molecule type" value="Genomic_DNA"/>
</dbReference>
<accession>A0A2P5GJI3</accession>
<evidence type="ECO:0000313" key="5">
    <source>
        <dbReference type="Proteomes" id="UP000237073"/>
    </source>
</evidence>
<keyword evidence="2" id="KW-1133">Transmembrane helix</keyword>
<name>A0A2P5GJI3_9ENTR</name>
<evidence type="ECO:0000313" key="4">
    <source>
        <dbReference type="EMBL" id="POP43970.1"/>
    </source>
</evidence>
<reference evidence="5 6" key="1">
    <citation type="submission" date="2018-01" db="EMBL/GenBank/DDBJ databases">
        <title>Superficieibacter electus gen. nov., sp. nov., an extended-spectrum beta-lactamase possessing member of the Enterobacteriaceae family, isolated from intensive care unit surfaces.</title>
        <authorList>
            <person name="Potter R.F."/>
            <person name="D'Souza A.W."/>
        </authorList>
    </citation>
    <scope>NUCLEOTIDE SEQUENCE [LARGE SCALE GENOMIC DNA]</scope>
    <source>
        <strain evidence="4 6">BP-1</strain>
        <strain evidence="3 5">BP-2</strain>
    </source>
</reference>
<feature type="region of interest" description="Disordered" evidence="1">
    <location>
        <begin position="1"/>
        <end position="25"/>
    </location>
</feature>
<dbReference type="EMBL" id="PQGD01000022">
    <property type="protein sequence ID" value="POP43970.1"/>
    <property type="molecule type" value="Genomic_DNA"/>
</dbReference>
<proteinExistence type="predicted"/>
<evidence type="ECO:0000256" key="1">
    <source>
        <dbReference type="SAM" id="MobiDB-lite"/>
    </source>
</evidence>
<dbReference type="Proteomes" id="UP000247005">
    <property type="component" value="Unassembled WGS sequence"/>
</dbReference>
<organism evidence="4 6">
    <name type="scientific">Superficieibacter electus</name>
    <dbReference type="NCBI Taxonomy" id="2022662"/>
    <lineage>
        <taxon>Bacteria</taxon>
        <taxon>Pseudomonadati</taxon>
        <taxon>Pseudomonadota</taxon>
        <taxon>Gammaproteobacteria</taxon>
        <taxon>Enterobacterales</taxon>
        <taxon>Enterobacteriaceae</taxon>
        <taxon>Superficieibacter</taxon>
    </lineage>
</organism>